<dbReference type="InterPro" id="IPR045743">
    <property type="entry name" value="DUF6089"/>
</dbReference>
<name>A0A4V5UUD6_9BACT</name>
<dbReference type="SUPFAM" id="SSF56925">
    <property type="entry name" value="OMPA-like"/>
    <property type="match status" value="1"/>
</dbReference>
<comment type="caution">
    <text evidence="2">The sequence shown here is derived from an EMBL/GenBank/DDBJ whole genome shotgun (WGS) entry which is preliminary data.</text>
</comment>
<dbReference type="Proteomes" id="UP000305848">
    <property type="component" value="Unassembled WGS sequence"/>
</dbReference>
<evidence type="ECO:0000313" key="2">
    <source>
        <dbReference type="EMBL" id="TKK68663.1"/>
    </source>
</evidence>
<proteinExistence type="predicted"/>
<organism evidence="2 3">
    <name type="scientific">Ilyomonas limi</name>
    <dbReference type="NCBI Taxonomy" id="2575867"/>
    <lineage>
        <taxon>Bacteria</taxon>
        <taxon>Pseudomonadati</taxon>
        <taxon>Bacteroidota</taxon>
        <taxon>Chitinophagia</taxon>
        <taxon>Chitinophagales</taxon>
        <taxon>Chitinophagaceae</taxon>
        <taxon>Ilyomonas</taxon>
    </lineage>
</organism>
<dbReference type="Gene3D" id="2.40.160.20">
    <property type="match status" value="1"/>
</dbReference>
<reference evidence="2 3" key="1">
    <citation type="submission" date="2019-05" db="EMBL/GenBank/DDBJ databases">
        <title>Panacibacter sp. strain 17mud1-8 Genome sequencing and assembly.</title>
        <authorList>
            <person name="Chhetri G."/>
        </authorList>
    </citation>
    <scope>NUCLEOTIDE SEQUENCE [LARGE SCALE GENOMIC DNA]</scope>
    <source>
        <strain evidence="2 3">17mud1-8</strain>
    </source>
</reference>
<dbReference type="RefSeq" id="WP_137261851.1">
    <property type="nucleotide sequence ID" value="NZ_SZQL01000007.1"/>
</dbReference>
<dbReference type="AlphaFoldDB" id="A0A4V5UUD6"/>
<gene>
    <name evidence="2" type="ORF">FC093_11140</name>
</gene>
<dbReference type="EMBL" id="SZQL01000007">
    <property type="protein sequence ID" value="TKK68663.1"/>
    <property type="molecule type" value="Genomic_DNA"/>
</dbReference>
<sequence>MKQLMSVVLLLCVSVVSRSQFSDNKIWTKELGFSINAMNCNTDIGGQTVDVKSFRPGGGIYAAVLYRQMAGVRLEGTIGQVTASDARPGARNIRKRNLDFTSTIKEVSLLAEVHPLNIFSKEHTTPALSPYLLAGVGYFGFDPKTKLDGQWIYLQPLHTEGEGFPETGRPNYKLSGINFPVGGGLQYNISERLVLRGEAVYRFLNTDYLDDVSTTYIDPNLFDKYLSPDNAILAKRLADRSYAIPEEGTRTPGSIRGSTKKDAYYSVNIKLGIRLAKSSGSGRTSGRKAQGCFAF</sequence>
<evidence type="ECO:0000313" key="3">
    <source>
        <dbReference type="Proteomes" id="UP000305848"/>
    </source>
</evidence>
<keyword evidence="3" id="KW-1185">Reference proteome</keyword>
<evidence type="ECO:0000259" key="1">
    <source>
        <dbReference type="Pfam" id="PF19573"/>
    </source>
</evidence>
<dbReference type="InterPro" id="IPR011250">
    <property type="entry name" value="OMP/PagP_B-barrel"/>
</dbReference>
<accession>A0A4V5UUD6</accession>
<protein>
    <recommendedName>
        <fullName evidence="1">DUF6089 domain-containing protein</fullName>
    </recommendedName>
</protein>
<feature type="domain" description="DUF6089" evidence="1">
    <location>
        <begin position="3"/>
        <end position="211"/>
    </location>
</feature>
<dbReference type="Pfam" id="PF19573">
    <property type="entry name" value="DUF6089"/>
    <property type="match status" value="1"/>
</dbReference>
<dbReference type="OrthoDB" id="654178at2"/>